<evidence type="ECO:0000313" key="4">
    <source>
        <dbReference type="Proteomes" id="UP000276215"/>
    </source>
</evidence>
<reference evidence="3 4" key="1">
    <citation type="journal article" date="2018" name="Nat. Ecol. Evol.">
        <title>Pezizomycetes genomes reveal the molecular basis of ectomycorrhizal truffle lifestyle.</title>
        <authorList>
            <person name="Murat C."/>
            <person name="Payen T."/>
            <person name="Noel B."/>
            <person name="Kuo A."/>
            <person name="Morin E."/>
            <person name="Chen J."/>
            <person name="Kohler A."/>
            <person name="Krizsan K."/>
            <person name="Balestrini R."/>
            <person name="Da Silva C."/>
            <person name="Montanini B."/>
            <person name="Hainaut M."/>
            <person name="Levati E."/>
            <person name="Barry K.W."/>
            <person name="Belfiori B."/>
            <person name="Cichocki N."/>
            <person name="Clum A."/>
            <person name="Dockter R.B."/>
            <person name="Fauchery L."/>
            <person name="Guy J."/>
            <person name="Iotti M."/>
            <person name="Le Tacon F."/>
            <person name="Lindquist E.A."/>
            <person name="Lipzen A."/>
            <person name="Malagnac F."/>
            <person name="Mello A."/>
            <person name="Molinier V."/>
            <person name="Miyauchi S."/>
            <person name="Poulain J."/>
            <person name="Riccioni C."/>
            <person name="Rubini A."/>
            <person name="Sitrit Y."/>
            <person name="Splivallo R."/>
            <person name="Traeger S."/>
            <person name="Wang M."/>
            <person name="Zifcakova L."/>
            <person name="Wipf D."/>
            <person name="Zambonelli A."/>
            <person name="Paolocci F."/>
            <person name="Nowrousian M."/>
            <person name="Ottonello S."/>
            <person name="Baldrian P."/>
            <person name="Spatafora J.W."/>
            <person name="Henrissat B."/>
            <person name="Nagy L.G."/>
            <person name="Aury J.M."/>
            <person name="Wincker P."/>
            <person name="Grigoriev I.V."/>
            <person name="Bonfante P."/>
            <person name="Martin F.M."/>
        </authorList>
    </citation>
    <scope>NUCLEOTIDE SEQUENCE [LARGE SCALE GENOMIC DNA]</scope>
    <source>
        <strain evidence="3 4">120613-1</strain>
    </source>
</reference>
<dbReference type="Gene3D" id="3.40.50.300">
    <property type="entry name" value="P-loop containing nucleotide triphosphate hydrolases"/>
    <property type="match status" value="1"/>
</dbReference>
<evidence type="ECO:0000259" key="2">
    <source>
        <dbReference type="SMART" id="SM00382"/>
    </source>
</evidence>
<dbReference type="InterPro" id="IPR003593">
    <property type="entry name" value="AAA+_ATPase"/>
</dbReference>
<dbReference type="AlphaFoldDB" id="A0A3N4JBI6"/>
<keyword evidence="4" id="KW-1185">Reference proteome</keyword>
<dbReference type="SMART" id="SM00382">
    <property type="entry name" value="AAA"/>
    <property type="match status" value="1"/>
</dbReference>
<sequence length="762" mass="86118">MLPDETIVNGDGETTDKNERIRSSILDFKRLDELYNKTTHDFFLKESSSSPSGKEDKWEEYLFVIRRRFDWQNKYQKTYVDIKSIEIRTVLREILKDVSGVGLREDKPTVEPNLLFNYLPQLENELVKAKAVPEEQQNKTLISHLARFNEYISTDYASTIKRLYPLLEHHEITFDLLWALFLPNTLIYTICAGSNEPRCLKLDWGEQKETLDRGKFFQLDCHYVDYDGKTYGEASAVVEIDEFRGARRIDSLGVFPLAYHEDEEDVRERLIERGRKFGSLKGMHYKYYKGLAFFKRKRGVVRVNVNGRIMVDPSTFRRINPNYRMSPVKESTSHTSSGTANAEDDSENENEDEDEDCGGGDDEEDGEINSSNNMVKPKASVAAAAARRAIGTKPQRSYILGPDGKIKLVGVTPGATKKKLLETGKTTEGIKDALVPEEMTEEQLLLCSPTVLGFSFGDKLWAEFAVEHVDEIKFNPDAFESLVLPEAQKKIVKALVESHTGNCGTRVGIDDVIKGKGKGLVAVLHGRPGVGKTLTAEGISEFLQRPLYMVGAGELGTDSRTLETQLSRILDIAHVWGAVLLLDEADVFLERRSVHDLQRNALVSIFLRLLEYFQGILFLTTNRVETFDEAFQSRIHIALRYNDLDKKARRVIWKTFLGMVAREESGSDCALRDVVNDEELESLARRELNGRQIKNAVRTAQALALNKNEGLSMEHLKLVLAVTEGFEHDLKGTGQLDSKEHPLKLAVCSQEANLILGMMSYA</sequence>
<proteinExistence type="predicted"/>
<dbReference type="PANTHER" id="PTHR46411:SF1">
    <property type="entry name" value="FAMILY ATPASE, PUTATIVE (AFU_ORTHOLOGUE AFUA_7G05752)-RELATED"/>
    <property type="match status" value="1"/>
</dbReference>
<gene>
    <name evidence="3" type="ORF">L873DRAFT_1703621</name>
</gene>
<protein>
    <submittedName>
        <fullName evidence="3">P-loop containing nucleoside triphosphate hydrolase protein</fullName>
    </submittedName>
</protein>
<dbReference type="SUPFAM" id="SSF52540">
    <property type="entry name" value="P-loop containing nucleoside triphosphate hydrolases"/>
    <property type="match status" value="1"/>
</dbReference>
<feature type="compositionally biased region" description="Polar residues" evidence="1">
    <location>
        <begin position="329"/>
        <end position="340"/>
    </location>
</feature>
<name>A0A3N4JBI6_9PEZI</name>
<evidence type="ECO:0000256" key="1">
    <source>
        <dbReference type="SAM" id="MobiDB-lite"/>
    </source>
</evidence>
<dbReference type="Pfam" id="PF00004">
    <property type="entry name" value="AAA"/>
    <property type="match status" value="1"/>
</dbReference>
<dbReference type="EMBL" id="ML120446">
    <property type="protein sequence ID" value="RPA93780.1"/>
    <property type="molecule type" value="Genomic_DNA"/>
</dbReference>
<dbReference type="GO" id="GO:0005524">
    <property type="term" value="F:ATP binding"/>
    <property type="evidence" value="ECO:0007669"/>
    <property type="project" value="InterPro"/>
</dbReference>
<dbReference type="Proteomes" id="UP000276215">
    <property type="component" value="Unassembled WGS sequence"/>
</dbReference>
<dbReference type="Pfam" id="PF22942">
    <property type="entry name" value="DUF7025"/>
    <property type="match status" value="1"/>
</dbReference>
<organism evidence="3 4">
    <name type="scientific">Choiromyces venosus 120613-1</name>
    <dbReference type="NCBI Taxonomy" id="1336337"/>
    <lineage>
        <taxon>Eukaryota</taxon>
        <taxon>Fungi</taxon>
        <taxon>Dikarya</taxon>
        <taxon>Ascomycota</taxon>
        <taxon>Pezizomycotina</taxon>
        <taxon>Pezizomycetes</taxon>
        <taxon>Pezizales</taxon>
        <taxon>Tuberaceae</taxon>
        <taxon>Choiromyces</taxon>
    </lineage>
</organism>
<keyword evidence="3" id="KW-0378">Hydrolase</keyword>
<dbReference type="InterPro" id="IPR027417">
    <property type="entry name" value="P-loop_NTPase"/>
</dbReference>
<feature type="region of interest" description="Disordered" evidence="1">
    <location>
        <begin position="320"/>
        <end position="376"/>
    </location>
</feature>
<dbReference type="OrthoDB" id="10042665at2759"/>
<dbReference type="PANTHER" id="PTHR46411">
    <property type="entry name" value="FAMILY ATPASE, PUTATIVE-RELATED"/>
    <property type="match status" value="1"/>
</dbReference>
<feature type="compositionally biased region" description="Acidic residues" evidence="1">
    <location>
        <begin position="342"/>
        <end position="367"/>
    </location>
</feature>
<dbReference type="InterPro" id="IPR056599">
    <property type="entry name" value="AAA_lid_fung"/>
</dbReference>
<accession>A0A3N4JBI6</accession>
<dbReference type="InterPro" id="IPR003959">
    <property type="entry name" value="ATPase_AAA_core"/>
</dbReference>
<dbReference type="InterPro" id="IPR054289">
    <property type="entry name" value="DUF7025"/>
</dbReference>
<dbReference type="Pfam" id="PF23232">
    <property type="entry name" value="AAA_lid_13"/>
    <property type="match status" value="1"/>
</dbReference>
<dbReference type="GO" id="GO:0016887">
    <property type="term" value="F:ATP hydrolysis activity"/>
    <property type="evidence" value="ECO:0007669"/>
    <property type="project" value="InterPro"/>
</dbReference>
<feature type="domain" description="AAA+ ATPase" evidence="2">
    <location>
        <begin position="518"/>
        <end position="643"/>
    </location>
</feature>
<evidence type="ECO:0000313" key="3">
    <source>
        <dbReference type="EMBL" id="RPA93780.1"/>
    </source>
</evidence>
<dbReference type="STRING" id="1336337.A0A3N4JBI6"/>